<dbReference type="Gene3D" id="1.10.167.10">
    <property type="entry name" value="Regulator of G-protein Signalling 4, domain 2"/>
    <property type="match status" value="1"/>
</dbReference>
<keyword evidence="4" id="KW-1133">Transmembrane helix</keyword>
<dbReference type="PROSITE" id="PS50195">
    <property type="entry name" value="PX"/>
    <property type="match status" value="1"/>
</dbReference>
<evidence type="ECO:0000256" key="3">
    <source>
        <dbReference type="SAM" id="MobiDB-lite"/>
    </source>
</evidence>
<dbReference type="Pfam" id="PF02194">
    <property type="entry name" value="PXA"/>
    <property type="match status" value="1"/>
</dbReference>
<dbReference type="SMART" id="SM00312">
    <property type="entry name" value="PX"/>
    <property type="match status" value="1"/>
</dbReference>
<dbReference type="PANTHER" id="PTHR22775:SF3">
    <property type="entry name" value="SORTING NEXIN-13"/>
    <property type="match status" value="1"/>
</dbReference>
<dbReference type="STRING" id="58919.A0A316ZB83"/>
<feature type="transmembrane region" description="Helical" evidence="4">
    <location>
        <begin position="24"/>
        <end position="43"/>
    </location>
</feature>
<evidence type="ECO:0000256" key="1">
    <source>
        <dbReference type="ARBA" id="ARBA00010883"/>
    </source>
</evidence>
<evidence type="ECO:0008006" key="9">
    <source>
        <dbReference type="Google" id="ProtNLM"/>
    </source>
</evidence>
<protein>
    <recommendedName>
        <fullName evidence="9">PXA domain-containing protein</fullName>
    </recommendedName>
</protein>
<dbReference type="Pfam" id="PF08628">
    <property type="entry name" value="Nexin_C"/>
    <property type="match status" value="1"/>
</dbReference>
<dbReference type="InterPro" id="IPR001683">
    <property type="entry name" value="PX_dom"/>
</dbReference>
<dbReference type="PROSITE" id="PS51207">
    <property type="entry name" value="PXA"/>
    <property type="match status" value="1"/>
</dbReference>
<dbReference type="EMBL" id="KZ819290">
    <property type="protein sequence ID" value="PWN98799.1"/>
    <property type="molecule type" value="Genomic_DNA"/>
</dbReference>
<keyword evidence="4" id="KW-0812">Transmembrane</keyword>
<feature type="transmembrane region" description="Helical" evidence="4">
    <location>
        <begin position="50"/>
        <end position="75"/>
    </location>
</feature>
<dbReference type="Pfam" id="PF00787">
    <property type="entry name" value="PX"/>
    <property type="match status" value="1"/>
</dbReference>
<reference evidence="7 8" key="1">
    <citation type="journal article" date="2018" name="Mol. Biol. Evol.">
        <title>Broad Genomic Sampling Reveals a Smut Pathogenic Ancestry of the Fungal Clade Ustilaginomycotina.</title>
        <authorList>
            <person name="Kijpornyongpan T."/>
            <person name="Mondo S.J."/>
            <person name="Barry K."/>
            <person name="Sandor L."/>
            <person name="Lee J."/>
            <person name="Lipzen A."/>
            <person name="Pangilinan J."/>
            <person name="LaButti K."/>
            <person name="Hainaut M."/>
            <person name="Henrissat B."/>
            <person name="Grigoriev I.V."/>
            <person name="Spatafora J.W."/>
            <person name="Aime M.C."/>
        </authorList>
    </citation>
    <scope>NUCLEOTIDE SEQUENCE [LARGE SCALE GENOMIC DNA]</scope>
    <source>
        <strain evidence="7 8">MCA 4186</strain>
    </source>
</reference>
<feature type="region of interest" description="Disordered" evidence="3">
    <location>
        <begin position="757"/>
        <end position="810"/>
    </location>
</feature>
<accession>A0A316ZB83</accession>
<dbReference type="InterPro" id="IPR013937">
    <property type="entry name" value="Sorting_nexin_C"/>
</dbReference>
<dbReference type="GeneID" id="37268425"/>
<dbReference type="InterPro" id="IPR003114">
    <property type="entry name" value="Phox_assoc"/>
</dbReference>
<gene>
    <name evidence="7" type="ORF">FA09DRAFT_317571</name>
</gene>
<keyword evidence="4" id="KW-0472">Membrane</keyword>
<dbReference type="PANTHER" id="PTHR22775">
    <property type="entry name" value="SORTING NEXIN"/>
    <property type="match status" value="1"/>
</dbReference>
<proteinExistence type="inferred from homology"/>
<name>A0A316ZB83_9BASI</name>
<organism evidence="7 8">
    <name type="scientific">Tilletiopsis washingtonensis</name>
    <dbReference type="NCBI Taxonomy" id="58919"/>
    <lineage>
        <taxon>Eukaryota</taxon>
        <taxon>Fungi</taxon>
        <taxon>Dikarya</taxon>
        <taxon>Basidiomycota</taxon>
        <taxon>Ustilaginomycotina</taxon>
        <taxon>Exobasidiomycetes</taxon>
        <taxon>Entylomatales</taxon>
        <taxon>Entylomatales incertae sedis</taxon>
        <taxon>Tilletiopsis</taxon>
    </lineage>
</organism>
<dbReference type="SMART" id="SM00313">
    <property type="entry name" value="PXA"/>
    <property type="match status" value="1"/>
</dbReference>
<keyword evidence="8" id="KW-1185">Reference proteome</keyword>
<keyword evidence="2" id="KW-0175">Coiled coil</keyword>
<dbReference type="Proteomes" id="UP000245946">
    <property type="component" value="Unassembled WGS sequence"/>
</dbReference>
<evidence type="ECO:0000313" key="8">
    <source>
        <dbReference type="Proteomes" id="UP000245946"/>
    </source>
</evidence>
<feature type="coiled-coil region" evidence="2">
    <location>
        <begin position="887"/>
        <end position="914"/>
    </location>
</feature>
<feature type="domain" description="PX" evidence="5">
    <location>
        <begin position="958"/>
        <end position="1085"/>
    </location>
</feature>
<feature type="region of interest" description="Disordered" evidence="3">
    <location>
        <begin position="504"/>
        <end position="524"/>
    </location>
</feature>
<feature type="compositionally biased region" description="Acidic residues" evidence="3">
    <location>
        <begin position="504"/>
        <end position="515"/>
    </location>
</feature>
<feature type="domain" description="PXA" evidence="6">
    <location>
        <begin position="118"/>
        <end position="318"/>
    </location>
</feature>
<dbReference type="Gene3D" id="3.30.1520.10">
    <property type="entry name" value="Phox-like domain"/>
    <property type="match status" value="1"/>
</dbReference>
<evidence type="ECO:0000256" key="2">
    <source>
        <dbReference type="SAM" id="Coils"/>
    </source>
</evidence>
<dbReference type="SUPFAM" id="SSF64268">
    <property type="entry name" value="PX domain"/>
    <property type="match status" value="1"/>
</dbReference>
<dbReference type="RefSeq" id="XP_025599078.1">
    <property type="nucleotide sequence ID" value="XM_025740881.1"/>
</dbReference>
<dbReference type="InterPro" id="IPR044926">
    <property type="entry name" value="RGS_subdomain_2"/>
</dbReference>
<dbReference type="InterPro" id="IPR036305">
    <property type="entry name" value="RGS_sf"/>
</dbReference>
<comment type="similarity">
    <text evidence="1">Belongs to the sorting nexin family.</text>
</comment>
<evidence type="ECO:0000256" key="4">
    <source>
        <dbReference type="SAM" id="Phobius"/>
    </source>
</evidence>
<feature type="region of interest" description="Disordered" evidence="3">
    <location>
        <begin position="336"/>
        <end position="366"/>
    </location>
</feature>
<dbReference type="OrthoDB" id="120967at2759"/>
<evidence type="ECO:0000259" key="6">
    <source>
        <dbReference type="PROSITE" id="PS51207"/>
    </source>
</evidence>
<dbReference type="InterPro" id="IPR036871">
    <property type="entry name" value="PX_dom_sf"/>
</dbReference>
<sequence length="1332" mass="142796">MQTARRHARAGQGHVVAFASTHSAWLLALAASGIVALAAVEIATLGAPLLVLLALLLVAATLLLPAALLGLSYLADERASPRPPLRMRPLAFTEPARWARRQRELGRPRPPPAPLHPSKAVSEAADGLIALVLRDFVSAWHTPLSLGGAPPGEAPPSDFPQAIEAAIRASLARTLERTAEVDVATLGVRRLLPIVTAHMAAHRHATAQLRGAASELSPANSTAEDDVFLARAYNDGVLHPAVGAIASADTRHSERTHLRALVERALRVIMPARESASPAVWTVTRELVACTILLPVIDALSEPDTLNALLDQKAGAAIQEQKLIGRLRDALDQEQTALPSRGHASGTSSPWQTILGKSAAKSTRQTDKKSRSFASFLASIETMNVLDARRTRSDLVQQIRKTQGLLDAASPGTAQQAALRRLQTAVSTVDARLALLGVDQAEDGSDKLAAAAPGAAVSSSSVQLRDILRSPSAISHFLEWMERKQRGMLPQFWLSVDMFKGPLEDVESDSEDEGDAAASGNAAPREVQALREDLRLFADHYFGSERLSISQRHIDVVRRFLDTSPEAPTSRRAVHVLRQSVLKAQREIEGEMLEDDWPAFRQSAGFFSAVDDLAREKQAVVGSPAPASPDEAVFPDGVLQAGTPKIRSRAALAAVPFASASPLAAGGRSALVGDAEEGTHSPRLRSGQLRAPAMTQKLDLLIGGAGTTRGSSGRAPLFQEALFGEEDAVSEDEAAEENAGETLRADRMDALQHALSSIIDEDGQPSLDPARQRVAAGSRPARPLSVASSDSGARSPVPGPSRRVSEATVSAKARFATAKRDLRPAFKRSGTSGGDEEHSHRRLAVFGDDTQESPTQAATVSLEDDVAELHPIRAQTARPSLDYGAELARVDAEIARLNGQLELLDALVRKAELTGASAKETRLLQKSHSTVARELREHCWERTQIAERDAQSALLPGRTEVSIAQTSVGHEQDGKDYVQYIIEVIRLAADEPGEDAESRVQSGHAVSRRYAEFHALHVRLRERLPEVRALESLFPGKRLMGLVHAPFVDSRRQSLNRYLKALVRIPGACASPELRIFLSATQATVPSSLLDAAAASARTQTADDTPAASHGFVRSLFRSVSGVAEGIDDLIFGPSMLEVIATRLSSGASLLGAAPDLASLTAAMEPNASAAELKEAAAAGRTPFTEPLCALLFELFELREKDHWLRRQSLVIVLQQALGGTIERKLREGVQAALSASAIVAHLATLRNLMWPDGKLKPASVPRTPAQKAALRESAHTKMSTIIPDVAASFIGRENARRGARRTWALLQNKRLNKHLIYTLLDAAFDEAFGSS</sequence>
<feature type="region of interest" description="Disordered" evidence="3">
    <location>
        <begin position="820"/>
        <end position="839"/>
    </location>
</feature>
<evidence type="ECO:0000259" key="5">
    <source>
        <dbReference type="PROSITE" id="PS50195"/>
    </source>
</evidence>
<dbReference type="GO" id="GO:0035091">
    <property type="term" value="F:phosphatidylinositol binding"/>
    <property type="evidence" value="ECO:0007669"/>
    <property type="project" value="InterPro"/>
</dbReference>
<dbReference type="SUPFAM" id="SSF48097">
    <property type="entry name" value="Regulator of G-protein signaling, RGS"/>
    <property type="match status" value="1"/>
</dbReference>
<evidence type="ECO:0000313" key="7">
    <source>
        <dbReference type="EMBL" id="PWN98799.1"/>
    </source>
</evidence>